<evidence type="ECO:0000313" key="4">
    <source>
        <dbReference type="Proteomes" id="UP001160148"/>
    </source>
</evidence>
<dbReference type="InterPro" id="IPR008906">
    <property type="entry name" value="HATC_C_dom"/>
</dbReference>
<feature type="domain" description="HAT C-terminal dimerisation" evidence="2">
    <location>
        <begin position="68"/>
        <end position="123"/>
    </location>
</feature>
<gene>
    <name evidence="3" type="ORF">MEUPH1_LOCUS25548</name>
</gene>
<comment type="caution">
    <text evidence="3">The sequence shown here is derived from an EMBL/GenBank/DDBJ whole genome shotgun (WGS) entry which is preliminary data.</text>
</comment>
<keyword evidence="4" id="KW-1185">Reference proteome</keyword>
<proteinExistence type="predicted"/>
<reference evidence="3 4" key="1">
    <citation type="submission" date="2023-01" db="EMBL/GenBank/DDBJ databases">
        <authorList>
            <person name="Whitehead M."/>
        </authorList>
    </citation>
    <scope>NUCLEOTIDE SEQUENCE [LARGE SCALE GENOMIC DNA]</scope>
</reference>
<feature type="compositionally biased region" description="Polar residues" evidence="1">
    <location>
        <begin position="17"/>
        <end position="39"/>
    </location>
</feature>
<feature type="compositionally biased region" description="Acidic residues" evidence="1">
    <location>
        <begin position="1"/>
        <end position="15"/>
    </location>
</feature>
<feature type="region of interest" description="Disordered" evidence="1">
    <location>
        <begin position="1"/>
        <end position="39"/>
    </location>
</feature>
<dbReference type="Proteomes" id="UP001160148">
    <property type="component" value="Unassembled WGS sequence"/>
</dbReference>
<dbReference type="Pfam" id="PF05699">
    <property type="entry name" value="Dimer_Tnp_hAT"/>
    <property type="match status" value="1"/>
</dbReference>
<evidence type="ECO:0000259" key="2">
    <source>
        <dbReference type="Pfam" id="PF05699"/>
    </source>
</evidence>
<evidence type="ECO:0000256" key="1">
    <source>
        <dbReference type="SAM" id="MobiDB-lite"/>
    </source>
</evidence>
<evidence type="ECO:0000313" key="3">
    <source>
        <dbReference type="EMBL" id="CAI6371555.1"/>
    </source>
</evidence>
<dbReference type="AlphaFoldDB" id="A0AAV0XSR8"/>
<accession>A0AAV0XSR8</accession>
<sequence length="126" mass="14499">MSVNNDDGESDESDNDFYSSFNKFNPATSSNNSDISDTLDSSESRQLNLINLQVLTYFNSKKKELDLLDDFPNIKQFFLKYNTTLPSSAPVERLFSGAVQVFTARRNRLNDHTFEMLLCCRSNNRY</sequence>
<dbReference type="SUPFAM" id="SSF53098">
    <property type="entry name" value="Ribonuclease H-like"/>
    <property type="match status" value="1"/>
</dbReference>
<dbReference type="GO" id="GO:0046983">
    <property type="term" value="F:protein dimerization activity"/>
    <property type="evidence" value="ECO:0007669"/>
    <property type="project" value="InterPro"/>
</dbReference>
<protein>
    <recommendedName>
        <fullName evidence="2">HAT C-terminal dimerisation domain-containing protein</fullName>
    </recommendedName>
</protein>
<name>A0AAV0XSR8_9HEMI</name>
<dbReference type="InterPro" id="IPR012337">
    <property type="entry name" value="RNaseH-like_sf"/>
</dbReference>
<dbReference type="EMBL" id="CARXXK010001013">
    <property type="protein sequence ID" value="CAI6371555.1"/>
    <property type="molecule type" value="Genomic_DNA"/>
</dbReference>
<organism evidence="3 4">
    <name type="scientific">Macrosiphum euphorbiae</name>
    <name type="common">potato aphid</name>
    <dbReference type="NCBI Taxonomy" id="13131"/>
    <lineage>
        <taxon>Eukaryota</taxon>
        <taxon>Metazoa</taxon>
        <taxon>Ecdysozoa</taxon>
        <taxon>Arthropoda</taxon>
        <taxon>Hexapoda</taxon>
        <taxon>Insecta</taxon>
        <taxon>Pterygota</taxon>
        <taxon>Neoptera</taxon>
        <taxon>Paraneoptera</taxon>
        <taxon>Hemiptera</taxon>
        <taxon>Sternorrhyncha</taxon>
        <taxon>Aphidomorpha</taxon>
        <taxon>Aphidoidea</taxon>
        <taxon>Aphididae</taxon>
        <taxon>Macrosiphini</taxon>
        <taxon>Macrosiphum</taxon>
    </lineage>
</organism>